<reference evidence="1 2" key="1">
    <citation type="submission" date="2018-12" db="EMBL/GenBank/DDBJ databases">
        <title>Bacillus chawlae sp. nov., Bacillus glennii sp. nov., and Bacillus saganii sp. nov. Isolated from the Vehicle Assembly Building at Kennedy Space Center where the Viking Spacecraft were Assembled.</title>
        <authorList>
            <person name="Seuylemezian A."/>
            <person name="Vaishampayan P."/>
        </authorList>
    </citation>
    <scope>NUCLEOTIDE SEQUENCE [LARGE SCALE GENOMIC DNA]</scope>
    <source>
        <strain evidence="1 2">L5</strain>
    </source>
</reference>
<dbReference type="Gene3D" id="3.10.129.10">
    <property type="entry name" value="Hotdog Thioesterase"/>
    <property type="match status" value="1"/>
</dbReference>
<organism evidence="1 2">
    <name type="scientific">Peribacillus cavernae</name>
    <dbReference type="NCBI Taxonomy" id="1674310"/>
    <lineage>
        <taxon>Bacteria</taxon>
        <taxon>Bacillati</taxon>
        <taxon>Bacillota</taxon>
        <taxon>Bacilli</taxon>
        <taxon>Bacillales</taxon>
        <taxon>Bacillaceae</taxon>
        <taxon>Peribacillus</taxon>
    </lineage>
</organism>
<accession>A0A433HFL6</accession>
<dbReference type="SUPFAM" id="SSF54637">
    <property type="entry name" value="Thioesterase/thiol ester dehydrase-isomerase"/>
    <property type="match status" value="1"/>
</dbReference>
<dbReference type="GO" id="GO:0019171">
    <property type="term" value="F:(3R)-hydroxyacyl-[acyl-carrier-protein] dehydratase activity"/>
    <property type="evidence" value="ECO:0007669"/>
    <property type="project" value="TreeGrafter"/>
</dbReference>
<comment type="caution">
    <text evidence="1">The sequence shown here is derived from an EMBL/GenBank/DDBJ whole genome shotgun (WGS) entry which is preliminary data.</text>
</comment>
<evidence type="ECO:0000313" key="2">
    <source>
        <dbReference type="Proteomes" id="UP000267430"/>
    </source>
</evidence>
<dbReference type="GO" id="GO:0006633">
    <property type="term" value="P:fatty acid biosynthetic process"/>
    <property type="evidence" value="ECO:0007669"/>
    <property type="project" value="TreeGrafter"/>
</dbReference>
<dbReference type="EMBL" id="RYZZ01000030">
    <property type="protein sequence ID" value="RUQ27137.1"/>
    <property type="molecule type" value="Genomic_DNA"/>
</dbReference>
<evidence type="ECO:0000313" key="1">
    <source>
        <dbReference type="EMBL" id="RUQ27137.1"/>
    </source>
</evidence>
<protein>
    <recommendedName>
        <fullName evidence="3">MaoC family dehydratase</fullName>
    </recommendedName>
</protein>
<dbReference type="InterPro" id="IPR050965">
    <property type="entry name" value="UPF0336/Enoyl-CoA_hydratase"/>
</dbReference>
<sequence length="133" mass="15430">MGNVEHFFIGHIARLQRTFTKIDVKRWNVLTKDFNEVYSQDFSKKPNQRAFVPWILSESVISEVISKELAGVATIVIKKELVFTYPVHIGDTITVEVEIIDLNRQMNWIIQRVQCINESGIEVIRGQFILKVI</sequence>
<name>A0A433HFL6_9BACI</name>
<keyword evidence="2" id="KW-1185">Reference proteome</keyword>
<dbReference type="InterPro" id="IPR029069">
    <property type="entry name" value="HotDog_dom_sf"/>
</dbReference>
<dbReference type="RefSeq" id="WP_126866464.1">
    <property type="nucleotide sequence ID" value="NZ_JAUSTX010000009.1"/>
</dbReference>
<dbReference type="PANTHER" id="PTHR43437:SF3">
    <property type="entry name" value="HYDROXYACYL-THIOESTER DEHYDRATASE TYPE 2, MITOCHONDRIAL"/>
    <property type="match status" value="1"/>
</dbReference>
<gene>
    <name evidence="1" type="ORF">ELQ35_17455</name>
</gene>
<dbReference type="PANTHER" id="PTHR43437">
    <property type="entry name" value="HYDROXYACYL-THIOESTER DEHYDRATASE TYPE 2, MITOCHONDRIAL-RELATED"/>
    <property type="match status" value="1"/>
</dbReference>
<dbReference type="AlphaFoldDB" id="A0A433HFL6"/>
<evidence type="ECO:0008006" key="3">
    <source>
        <dbReference type="Google" id="ProtNLM"/>
    </source>
</evidence>
<proteinExistence type="predicted"/>
<dbReference type="OrthoDB" id="9801625at2"/>
<dbReference type="Proteomes" id="UP000267430">
    <property type="component" value="Unassembled WGS sequence"/>
</dbReference>